<proteinExistence type="predicted"/>
<feature type="transmembrane region" description="Helical" evidence="1">
    <location>
        <begin position="42"/>
        <end position="68"/>
    </location>
</feature>
<dbReference type="RefSeq" id="WP_307161446.1">
    <property type="nucleotide sequence ID" value="NZ_JAUSWV010000002.1"/>
</dbReference>
<feature type="transmembrane region" description="Helical" evidence="1">
    <location>
        <begin position="80"/>
        <end position="97"/>
    </location>
</feature>
<gene>
    <name evidence="2" type="ORF">QF030_001058</name>
</gene>
<feature type="transmembrane region" description="Helical" evidence="1">
    <location>
        <begin position="103"/>
        <end position="121"/>
    </location>
</feature>
<reference evidence="2 3" key="1">
    <citation type="submission" date="2023-07" db="EMBL/GenBank/DDBJ databases">
        <title>Comparative genomics of wheat-associated soil bacteria to identify genetic determinants of phenazine resistance.</title>
        <authorList>
            <person name="Mouncey N."/>
        </authorList>
    </citation>
    <scope>NUCLEOTIDE SEQUENCE [LARGE SCALE GENOMIC DNA]</scope>
    <source>
        <strain evidence="2 3">B2I6</strain>
    </source>
</reference>
<keyword evidence="3" id="KW-1185">Reference proteome</keyword>
<dbReference type="Proteomes" id="UP001230654">
    <property type="component" value="Unassembled WGS sequence"/>
</dbReference>
<sequence length="134" mass="13246">MTRMPVTARYARVLLVGLGLSGVAASARLTAAAAAFESGALGMLVVGMLLLAAAACAALAVTSLVLSARFANGGGAVRRGAVAVGWVITLGGPVAALAHHFAWGAGAALGVLLVALSNKAATREWFGRARPLPA</sequence>
<protein>
    <recommendedName>
        <fullName evidence="4">Integral membrane protein</fullName>
    </recommendedName>
</protein>
<evidence type="ECO:0000313" key="3">
    <source>
        <dbReference type="Proteomes" id="UP001230654"/>
    </source>
</evidence>
<name>A0ABU0NII2_STRRH</name>
<keyword evidence="1" id="KW-0812">Transmembrane</keyword>
<evidence type="ECO:0000313" key="2">
    <source>
        <dbReference type="EMBL" id="MDQ0578880.1"/>
    </source>
</evidence>
<organism evidence="2 3">
    <name type="scientific">Streptomyces rishiriensis</name>
    <dbReference type="NCBI Taxonomy" id="68264"/>
    <lineage>
        <taxon>Bacteria</taxon>
        <taxon>Bacillati</taxon>
        <taxon>Actinomycetota</taxon>
        <taxon>Actinomycetes</taxon>
        <taxon>Kitasatosporales</taxon>
        <taxon>Streptomycetaceae</taxon>
        <taxon>Streptomyces</taxon>
    </lineage>
</organism>
<accession>A0ABU0NII2</accession>
<keyword evidence="1" id="KW-1133">Transmembrane helix</keyword>
<dbReference type="EMBL" id="JAUSWV010000002">
    <property type="protein sequence ID" value="MDQ0578880.1"/>
    <property type="molecule type" value="Genomic_DNA"/>
</dbReference>
<evidence type="ECO:0008006" key="4">
    <source>
        <dbReference type="Google" id="ProtNLM"/>
    </source>
</evidence>
<comment type="caution">
    <text evidence="2">The sequence shown here is derived from an EMBL/GenBank/DDBJ whole genome shotgun (WGS) entry which is preliminary data.</text>
</comment>
<keyword evidence="1" id="KW-0472">Membrane</keyword>
<evidence type="ECO:0000256" key="1">
    <source>
        <dbReference type="SAM" id="Phobius"/>
    </source>
</evidence>